<evidence type="ECO:0000256" key="3">
    <source>
        <dbReference type="ARBA" id="ARBA00022833"/>
    </source>
</evidence>
<dbReference type="Gene3D" id="2.20.25.240">
    <property type="match status" value="1"/>
</dbReference>
<dbReference type="EMBL" id="CAJNOK010001694">
    <property type="protein sequence ID" value="CAF0825385.1"/>
    <property type="molecule type" value="Genomic_DNA"/>
</dbReference>
<organism evidence="6 8">
    <name type="scientific">Didymodactylos carnosus</name>
    <dbReference type="NCBI Taxonomy" id="1234261"/>
    <lineage>
        <taxon>Eukaryota</taxon>
        <taxon>Metazoa</taxon>
        <taxon>Spiralia</taxon>
        <taxon>Gnathifera</taxon>
        <taxon>Rotifera</taxon>
        <taxon>Eurotatoria</taxon>
        <taxon>Bdelloidea</taxon>
        <taxon>Philodinida</taxon>
        <taxon>Philodinidae</taxon>
        <taxon>Didymodactylos</taxon>
    </lineage>
</organism>
<comment type="caution">
    <text evidence="6">The sequence shown here is derived from an EMBL/GenBank/DDBJ whole genome shotgun (WGS) entry which is preliminary data.</text>
</comment>
<name>A0A8S2CX27_9BILA</name>
<dbReference type="AlphaFoldDB" id="A0A8S2CX27"/>
<dbReference type="InterPro" id="IPR007588">
    <property type="entry name" value="Znf_FLYWCH"/>
</dbReference>
<evidence type="ECO:0000313" key="8">
    <source>
        <dbReference type="Proteomes" id="UP000677228"/>
    </source>
</evidence>
<evidence type="ECO:0000313" key="6">
    <source>
        <dbReference type="EMBL" id="CAF0825385.1"/>
    </source>
</evidence>
<reference evidence="6" key="1">
    <citation type="submission" date="2021-02" db="EMBL/GenBank/DDBJ databases">
        <authorList>
            <person name="Nowell W R."/>
        </authorList>
    </citation>
    <scope>NUCLEOTIDE SEQUENCE</scope>
</reference>
<dbReference type="EMBL" id="CAJOBA010001694">
    <property type="protein sequence ID" value="CAF3609870.1"/>
    <property type="molecule type" value="Genomic_DNA"/>
</dbReference>
<dbReference type="Proteomes" id="UP000677228">
    <property type="component" value="Unassembled WGS sequence"/>
</dbReference>
<evidence type="ECO:0000259" key="5">
    <source>
        <dbReference type="Pfam" id="PF10551"/>
    </source>
</evidence>
<evidence type="ECO:0000256" key="1">
    <source>
        <dbReference type="ARBA" id="ARBA00022723"/>
    </source>
</evidence>
<dbReference type="PANTHER" id="PTHR47160">
    <property type="entry name" value="PUTATIVE-RELATED"/>
    <property type="match status" value="1"/>
</dbReference>
<dbReference type="GO" id="GO:0008270">
    <property type="term" value="F:zinc ion binding"/>
    <property type="evidence" value="ECO:0007669"/>
    <property type="project" value="UniProtKB-KW"/>
</dbReference>
<proteinExistence type="predicted"/>
<evidence type="ECO:0000259" key="4">
    <source>
        <dbReference type="Pfam" id="PF04500"/>
    </source>
</evidence>
<feature type="domain" description="MULE transposase" evidence="5">
    <location>
        <begin position="187"/>
        <end position="279"/>
    </location>
</feature>
<protein>
    <recommendedName>
        <fullName evidence="9">MULE transposase domain-containing protein</fullName>
    </recommendedName>
</protein>
<accession>A0A8S2CX27</accession>
<keyword evidence="1" id="KW-0479">Metal-binding</keyword>
<evidence type="ECO:0000256" key="2">
    <source>
        <dbReference type="ARBA" id="ARBA00022771"/>
    </source>
</evidence>
<dbReference type="Proteomes" id="UP000682733">
    <property type="component" value="Unassembled WGS sequence"/>
</dbReference>
<dbReference type="PANTHER" id="PTHR47160:SF10">
    <property type="entry name" value="MULE TRANSPOSASE DOMAIN-CONTAINING PROTEIN"/>
    <property type="match status" value="1"/>
</dbReference>
<dbReference type="Pfam" id="PF04500">
    <property type="entry name" value="FLYWCH"/>
    <property type="match status" value="1"/>
</dbReference>
<sequence length="464" mass="54061">MSANFVESTHGKRQLNHLGYRYCFKRKNQSSEYWVCVQCKATATTYPNLSVVVRDDHTHLPDDTCAKILEIRKSLKRKSTAEAGPIDRIVEEAYNNATRQSSCTDLLINLPPLHTMKNTLQRHRRKNRPPVPHTIAQLPFPLPDTYCKTSNGESFLLYDGLLAGTRSLIFSSYSDIVHLSQQEHWYGDGTFYTCPSIFYQMYSIHAYCDGISTPFIFALLPSKSEEVYFDLFAVIFRKMMEFQLIIRLRTFTIDFELGVSNVFSKHYPTVTVKGCLFHYGQSLFRKFVDLGLKTPYKDDENLRDWFRSFAALSLLPIAHMWCGLQHLIRTKPAYANITQFLDYYHHTYGPFGRFPPHMYNHHRNVMPRTINYLEGRHSRMKKHVNAPHPNIYVFIDLLQKEELLASLARLRDDMGAPAPKRRKNKTITDECLVKLWQRYDDGRMDIPNFLKAAGMRYFQCSSKS</sequence>
<gene>
    <name evidence="6" type="ORF">OVA965_LOCUS5868</name>
    <name evidence="7" type="ORF">TMI583_LOCUS5865</name>
</gene>
<evidence type="ECO:0000313" key="7">
    <source>
        <dbReference type="EMBL" id="CAF3609870.1"/>
    </source>
</evidence>
<dbReference type="Pfam" id="PF10551">
    <property type="entry name" value="MULE"/>
    <property type="match status" value="1"/>
</dbReference>
<keyword evidence="3" id="KW-0862">Zinc</keyword>
<dbReference type="InterPro" id="IPR018289">
    <property type="entry name" value="MULE_transposase_dom"/>
</dbReference>
<keyword evidence="2" id="KW-0863">Zinc-finger</keyword>
<evidence type="ECO:0008006" key="9">
    <source>
        <dbReference type="Google" id="ProtNLM"/>
    </source>
</evidence>
<feature type="domain" description="FLYWCH-type" evidence="4">
    <location>
        <begin position="5"/>
        <end position="59"/>
    </location>
</feature>